<evidence type="ECO:0000256" key="1">
    <source>
        <dbReference type="ARBA" id="ARBA00004229"/>
    </source>
</evidence>
<name>A0A9Q0F649_9ROSI</name>
<dbReference type="GO" id="GO:0009507">
    <property type="term" value="C:chloroplast"/>
    <property type="evidence" value="ECO:0007669"/>
    <property type="project" value="UniProtKB-SubCell"/>
</dbReference>
<dbReference type="InterPro" id="IPR002866">
    <property type="entry name" value="Maturase_MatK"/>
</dbReference>
<evidence type="ECO:0000256" key="7">
    <source>
        <dbReference type="ARBA" id="ARBA00022884"/>
    </source>
</evidence>
<protein>
    <recommendedName>
        <fullName evidence="12">Maturase K</fullName>
    </recommendedName>
</protein>
<dbReference type="InterPro" id="IPR024937">
    <property type="entry name" value="Domain_X"/>
</dbReference>
<dbReference type="Pfam" id="PF01348">
    <property type="entry name" value="Intron_maturas2"/>
    <property type="match status" value="1"/>
</dbReference>
<keyword evidence="11" id="KW-1185">Reference proteome</keyword>
<dbReference type="InterPro" id="IPR024942">
    <property type="entry name" value="Maturase_MatK_N"/>
</dbReference>
<feature type="domain" description="Domain X" evidence="8">
    <location>
        <begin position="69"/>
        <end position="176"/>
    </location>
</feature>
<organism evidence="10 11">
    <name type="scientific">Turnera subulata</name>
    <dbReference type="NCBI Taxonomy" id="218843"/>
    <lineage>
        <taxon>Eukaryota</taxon>
        <taxon>Viridiplantae</taxon>
        <taxon>Streptophyta</taxon>
        <taxon>Embryophyta</taxon>
        <taxon>Tracheophyta</taxon>
        <taxon>Spermatophyta</taxon>
        <taxon>Magnoliopsida</taxon>
        <taxon>eudicotyledons</taxon>
        <taxon>Gunneridae</taxon>
        <taxon>Pentapetalae</taxon>
        <taxon>rosids</taxon>
        <taxon>fabids</taxon>
        <taxon>Malpighiales</taxon>
        <taxon>Passifloraceae</taxon>
        <taxon>Turnera</taxon>
    </lineage>
</organism>
<evidence type="ECO:0008006" key="12">
    <source>
        <dbReference type="Google" id="ProtNLM"/>
    </source>
</evidence>
<evidence type="ECO:0000259" key="8">
    <source>
        <dbReference type="Pfam" id="PF01348"/>
    </source>
</evidence>
<dbReference type="EMBL" id="JAKUCV010006851">
    <property type="protein sequence ID" value="KAJ4825619.1"/>
    <property type="molecule type" value="Genomic_DNA"/>
</dbReference>
<dbReference type="GO" id="GO:0008033">
    <property type="term" value="P:tRNA processing"/>
    <property type="evidence" value="ECO:0007669"/>
    <property type="project" value="UniProtKB-KW"/>
</dbReference>
<dbReference type="GO" id="GO:0006397">
    <property type="term" value="P:mRNA processing"/>
    <property type="evidence" value="ECO:0007669"/>
    <property type="project" value="UniProtKB-KW"/>
</dbReference>
<dbReference type="PANTHER" id="PTHR34811:SF1">
    <property type="entry name" value="MATURASE K"/>
    <property type="match status" value="1"/>
</dbReference>
<keyword evidence="5" id="KW-0507">mRNA processing</keyword>
<reference evidence="10" key="1">
    <citation type="submission" date="2022-02" db="EMBL/GenBank/DDBJ databases">
        <authorList>
            <person name="Henning P.M."/>
            <person name="McCubbin A.G."/>
            <person name="Shore J.S."/>
        </authorList>
    </citation>
    <scope>NUCLEOTIDE SEQUENCE</scope>
    <source>
        <strain evidence="10">F60SS</strain>
        <tissue evidence="10">Leaves</tissue>
    </source>
</reference>
<comment type="similarity">
    <text evidence="2">Belongs to the intron maturase 2 family. MatK subfamily.</text>
</comment>
<keyword evidence="7" id="KW-0694">RNA-binding</keyword>
<keyword evidence="3" id="KW-0150">Chloroplast</keyword>
<evidence type="ECO:0000256" key="2">
    <source>
        <dbReference type="ARBA" id="ARBA00006621"/>
    </source>
</evidence>
<evidence type="ECO:0000313" key="11">
    <source>
        <dbReference type="Proteomes" id="UP001141552"/>
    </source>
</evidence>
<proteinExistence type="inferred from homology"/>
<gene>
    <name evidence="10" type="ORF">Tsubulata_039193</name>
</gene>
<comment type="caution">
    <text evidence="10">The sequence shown here is derived from an EMBL/GenBank/DDBJ whole genome shotgun (WGS) entry which is preliminary data.</text>
</comment>
<evidence type="ECO:0000259" key="9">
    <source>
        <dbReference type="Pfam" id="PF01824"/>
    </source>
</evidence>
<dbReference type="GO" id="GO:0003723">
    <property type="term" value="F:RNA binding"/>
    <property type="evidence" value="ECO:0007669"/>
    <property type="project" value="UniProtKB-KW"/>
</dbReference>
<comment type="subcellular location">
    <subcellularLocation>
        <location evidence="1">Plastid</location>
        <location evidence="1">Chloroplast</location>
    </subcellularLocation>
</comment>
<evidence type="ECO:0000256" key="6">
    <source>
        <dbReference type="ARBA" id="ARBA00022694"/>
    </source>
</evidence>
<feature type="domain" description="Maturase MatK N-terminal" evidence="9">
    <location>
        <begin position="1"/>
        <end position="39"/>
    </location>
</feature>
<dbReference type="Proteomes" id="UP001141552">
    <property type="component" value="Unassembled WGS sequence"/>
</dbReference>
<evidence type="ECO:0000256" key="3">
    <source>
        <dbReference type="ARBA" id="ARBA00022528"/>
    </source>
</evidence>
<dbReference type="PANTHER" id="PTHR34811">
    <property type="entry name" value="MATURASE K"/>
    <property type="match status" value="1"/>
</dbReference>
<reference evidence="10" key="2">
    <citation type="journal article" date="2023" name="Plants (Basel)">
        <title>Annotation of the Turnera subulata (Passifloraceae) Draft Genome Reveals the S-Locus Evolved after the Divergence of Turneroideae from Passifloroideae in a Stepwise Manner.</title>
        <authorList>
            <person name="Henning P.M."/>
            <person name="Roalson E.H."/>
            <person name="Mir W."/>
            <person name="McCubbin A.G."/>
            <person name="Shore J.S."/>
        </authorList>
    </citation>
    <scope>NUCLEOTIDE SEQUENCE</scope>
    <source>
        <strain evidence="10">F60SS</strain>
    </source>
</reference>
<accession>A0A9Q0F649</accession>
<evidence type="ECO:0000256" key="5">
    <source>
        <dbReference type="ARBA" id="ARBA00022664"/>
    </source>
</evidence>
<evidence type="ECO:0000313" key="10">
    <source>
        <dbReference type="EMBL" id="KAJ4825619.1"/>
    </source>
</evidence>
<dbReference type="AlphaFoldDB" id="A0A9Q0F649"/>
<dbReference type="OrthoDB" id="1886907at2759"/>
<evidence type="ECO:0000256" key="4">
    <source>
        <dbReference type="ARBA" id="ARBA00022640"/>
    </source>
</evidence>
<dbReference type="Pfam" id="PF01824">
    <property type="entry name" value="MatK_N"/>
    <property type="match status" value="1"/>
</dbReference>
<keyword evidence="6" id="KW-0819">tRNA processing</keyword>
<keyword evidence="4" id="KW-0934">Plastid</keyword>
<sequence>MEKWKYYLVILCQYHFDVWFQPERIHMNAFSKHSLDLLGYRSSLRLNLSVVRSQMLEISCLIDNFMYNLDTGIPIIPLMRSLAKMKFCKTAGHPISKSNWADSSDSDIIRRFVHIGRNLSHYYSGSSKKMSLYRIHYILRFSCIKTLAHKHKSSVRAFLKKLGSEFFEDFFAHEESIFFSRASSISQRLCRRRVWHLDILSINEMLN</sequence>